<gene>
    <name evidence="1" type="ORF">SAMN05661093_10065</name>
</gene>
<dbReference type="EMBL" id="FWXV01000014">
    <property type="protein sequence ID" value="SMD26482.1"/>
    <property type="molecule type" value="Genomic_DNA"/>
</dbReference>
<proteinExistence type="predicted"/>
<protein>
    <submittedName>
        <fullName evidence="1">Uncharacterized protein</fullName>
    </submittedName>
</protein>
<accession>A0A1Y5YAW2</accession>
<reference evidence="1 2" key="1">
    <citation type="submission" date="2017-04" db="EMBL/GenBank/DDBJ databases">
        <authorList>
            <person name="Afonso C.L."/>
            <person name="Miller P.J."/>
            <person name="Scott M.A."/>
            <person name="Spackman E."/>
            <person name="Goraichik I."/>
            <person name="Dimitrov K.M."/>
            <person name="Suarez D.L."/>
            <person name="Swayne D.E."/>
        </authorList>
    </citation>
    <scope>NUCLEOTIDE SEQUENCE [LARGE SCALE GENOMIC DNA]</scope>
    <source>
        <strain evidence="1 2">DSM 43828</strain>
    </source>
</reference>
<dbReference type="AlphaFoldDB" id="A0A1Y5YAW2"/>
<evidence type="ECO:0000313" key="2">
    <source>
        <dbReference type="Proteomes" id="UP000192674"/>
    </source>
</evidence>
<keyword evidence="2" id="KW-1185">Reference proteome</keyword>
<sequence>MVNRIAKYVDTPSAVVSGGSVVIALTRAKYKTGTVLRTPQR</sequence>
<dbReference type="Proteomes" id="UP000192674">
    <property type="component" value="Unassembled WGS sequence"/>
</dbReference>
<name>A0A1Y5YAW2_KIBAR</name>
<evidence type="ECO:0000313" key="1">
    <source>
        <dbReference type="EMBL" id="SMD26482.1"/>
    </source>
</evidence>
<organism evidence="1 2">
    <name type="scientific">Kibdelosporangium aridum</name>
    <dbReference type="NCBI Taxonomy" id="2030"/>
    <lineage>
        <taxon>Bacteria</taxon>
        <taxon>Bacillati</taxon>
        <taxon>Actinomycetota</taxon>
        <taxon>Actinomycetes</taxon>
        <taxon>Pseudonocardiales</taxon>
        <taxon>Pseudonocardiaceae</taxon>
        <taxon>Kibdelosporangium</taxon>
    </lineage>
</organism>